<evidence type="ECO:0000256" key="1">
    <source>
        <dbReference type="SAM" id="MobiDB-lite"/>
    </source>
</evidence>
<protein>
    <recommendedName>
        <fullName evidence="2">Chromo domain-containing protein</fullName>
    </recommendedName>
</protein>
<dbReference type="Pfam" id="PF18723">
    <property type="entry name" value="HMUDK_hel"/>
    <property type="match status" value="1"/>
</dbReference>
<feature type="region of interest" description="Disordered" evidence="1">
    <location>
        <begin position="1"/>
        <end position="91"/>
    </location>
</feature>
<dbReference type="GO" id="GO:0006338">
    <property type="term" value="P:chromatin remodeling"/>
    <property type="evidence" value="ECO:0007669"/>
    <property type="project" value="UniProtKB-ARBA"/>
</dbReference>
<evidence type="ECO:0000259" key="2">
    <source>
        <dbReference type="PROSITE" id="PS50013"/>
    </source>
</evidence>
<feature type="compositionally biased region" description="Basic residues" evidence="1">
    <location>
        <begin position="56"/>
        <end position="72"/>
    </location>
</feature>
<dbReference type="Pfam" id="PF00385">
    <property type="entry name" value="Chromo"/>
    <property type="match status" value="1"/>
</dbReference>
<dbReference type="SUPFAM" id="SSF54160">
    <property type="entry name" value="Chromo domain-like"/>
    <property type="match status" value="1"/>
</dbReference>
<accession>A0A8H7XMN5</accession>
<proteinExistence type="predicted"/>
<dbReference type="AlphaFoldDB" id="A0A8H7XMN5"/>
<feature type="compositionally biased region" description="Acidic residues" evidence="1">
    <location>
        <begin position="33"/>
        <end position="42"/>
    </location>
</feature>
<dbReference type="SMART" id="SM00298">
    <property type="entry name" value="CHROMO"/>
    <property type="match status" value="1"/>
</dbReference>
<dbReference type="PROSITE" id="PS50013">
    <property type="entry name" value="CHROMO_2"/>
    <property type="match status" value="1"/>
</dbReference>
<sequence>MAPVRRHRGATRRAREDGTADAPFRVESTPPASDDDDDDYDDYSVSAPTPMVASKFKTRTKTNTSRSRRRPSRPTVAVTASQSPSPTVYSDSSLTVSTVAVADCDTSYGAKAKGTTLPEPIIVCGVELQPTVAFDTFWRFAAERKAIDDRRRAGQSPPFTEDKILRDYFFCNTYRVLDKLSQYLIKEVIEKGSQDPEEVVFRVLLFNSFTRIETWELLDRELGPLTWATYDRDAYMVVLAAASESGAKLYTGAFIKPAPHFGYAHNYANHLCLLEAFMINQLHARLRAAPYLANVYEYIIAFPSMGAFSTYQLILSLSYTKVLNFHPGDLVVSGPGSESGLNKLFGARAMARGRAQMGDEFEAEVIRYLAASQAYHFQRLGLEFSGLGPKRLPMTVVDIEHTLCEVDKYCRVAHPQLKGKRTNLHRTFRPSSVGAEGADAGRSWALPKAVLPKAWADPRRRTSRIREDRTLHVEKRYEIESLRDHREAPNGQERQFLVYWVGYPPSEATWEFESSLAHDAPLVVAQYRQAHGLPKRVDAPDA</sequence>
<gene>
    <name evidence="3" type="ORF">JR316_011754</name>
</gene>
<reference evidence="3" key="1">
    <citation type="submission" date="2021-02" db="EMBL/GenBank/DDBJ databases">
        <title>Psilocybe cubensis genome.</title>
        <authorList>
            <person name="Mckernan K.J."/>
            <person name="Crawford S."/>
            <person name="Trippe A."/>
            <person name="Kane L.T."/>
            <person name="Mclaughlin S."/>
        </authorList>
    </citation>
    <scope>NUCLEOTIDE SEQUENCE [LARGE SCALE GENOMIC DNA]</scope>
    <source>
        <strain evidence="3">MGC-MH-2018</strain>
    </source>
</reference>
<dbReference type="InterPro" id="IPR023780">
    <property type="entry name" value="Chromo_domain"/>
</dbReference>
<dbReference type="InterPro" id="IPR040684">
    <property type="entry name" value="HMUDK_hel"/>
</dbReference>
<dbReference type="InterPro" id="IPR000953">
    <property type="entry name" value="Chromo/chromo_shadow_dom"/>
</dbReference>
<feature type="compositionally biased region" description="Polar residues" evidence="1">
    <location>
        <begin position="78"/>
        <end position="91"/>
    </location>
</feature>
<evidence type="ECO:0000313" key="3">
    <source>
        <dbReference type="EMBL" id="KAG5163407.1"/>
    </source>
</evidence>
<comment type="caution">
    <text evidence="3">The sequence shown here is derived from an EMBL/GenBank/DDBJ whole genome shotgun (WGS) entry which is preliminary data.</text>
</comment>
<dbReference type="Gene3D" id="2.40.50.40">
    <property type="match status" value="1"/>
</dbReference>
<dbReference type="InterPro" id="IPR016197">
    <property type="entry name" value="Chromo-like_dom_sf"/>
</dbReference>
<organism evidence="3">
    <name type="scientific">Psilocybe cubensis</name>
    <name type="common">Psychedelic mushroom</name>
    <name type="synonym">Stropharia cubensis</name>
    <dbReference type="NCBI Taxonomy" id="181762"/>
    <lineage>
        <taxon>Eukaryota</taxon>
        <taxon>Fungi</taxon>
        <taxon>Dikarya</taxon>
        <taxon>Basidiomycota</taxon>
        <taxon>Agaricomycotina</taxon>
        <taxon>Agaricomycetes</taxon>
        <taxon>Agaricomycetidae</taxon>
        <taxon>Agaricales</taxon>
        <taxon>Agaricineae</taxon>
        <taxon>Strophariaceae</taxon>
        <taxon>Psilocybe</taxon>
    </lineage>
</organism>
<name>A0A8H7XMN5_PSICU</name>
<dbReference type="CDD" id="cd00024">
    <property type="entry name" value="CD_CSD"/>
    <property type="match status" value="1"/>
</dbReference>
<dbReference type="OrthoDB" id="433924at2759"/>
<dbReference type="EMBL" id="JAFIQS010000015">
    <property type="protein sequence ID" value="KAG5163407.1"/>
    <property type="molecule type" value="Genomic_DNA"/>
</dbReference>
<feature type="domain" description="Chromo" evidence="2">
    <location>
        <begin position="477"/>
        <end position="539"/>
    </location>
</feature>
<feature type="compositionally biased region" description="Basic residues" evidence="1">
    <location>
        <begin position="1"/>
        <end position="12"/>
    </location>
</feature>